<evidence type="ECO:0000313" key="2">
    <source>
        <dbReference type="EMBL" id="GAA5814317.1"/>
    </source>
</evidence>
<reference evidence="2 3" key="1">
    <citation type="submission" date="2024-04" db="EMBL/GenBank/DDBJ databases">
        <title>genome sequences of Mucor flavus KT1a and Helicostylum pulchrum KT1b strains isolated from the surface of a dry-aged beef.</title>
        <authorList>
            <person name="Toyotome T."/>
            <person name="Hosono M."/>
            <person name="Torimaru M."/>
            <person name="Fukuda K."/>
            <person name="Mikami N."/>
        </authorList>
    </citation>
    <scope>NUCLEOTIDE SEQUENCE [LARGE SCALE GENOMIC DNA]</scope>
    <source>
        <strain evidence="2 3">KT1a</strain>
    </source>
</reference>
<evidence type="ECO:0000256" key="1">
    <source>
        <dbReference type="SAM" id="MobiDB-lite"/>
    </source>
</evidence>
<evidence type="ECO:0000313" key="3">
    <source>
        <dbReference type="Proteomes" id="UP001473302"/>
    </source>
</evidence>
<gene>
    <name evidence="2" type="ORF">MFLAVUS_007811</name>
</gene>
<dbReference type="EMBL" id="BAABUK010000020">
    <property type="protein sequence ID" value="GAA5814317.1"/>
    <property type="molecule type" value="Genomic_DNA"/>
</dbReference>
<accession>A0ABP9Z5I4</accession>
<dbReference type="Proteomes" id="UP001473302">
    <property type="component" value="Unassembled WGS sequence"/>
</dbReference>
<sequence>MFRAAFPTDINYQKDMKMPVIKHIVYEHVLDAVFSPGPQNTMAGDIASSISEEIQDKIRTFLNPIMLEIKSRLPSFPVTRKTLSKAPFGIMPALRYVLIKYGSLIEENPQPQPATRPQSVLAEQSEQTDQPNRRRPKKKKKAKKDAKKDKNEKKFVPSRMFSLFPNPSLRWRFIKIDSQNLAGIFPGAILQKQGEETPFQHTQRSFFAYFNLIKLKINKVEKLA</sequence>
<keyword evidence="3" id="KW-1185">Reference proteome</keyword>
<protein>
    <submittedName>
        <fullName evidence="2">Uncharacterized protein</fullName>
    </submittedName>
</protein>
<name>A0ABP9Z5I4_9FUNG</name>
<proteinExistence type="predicted"/>
<feature type="compositionally biased region" description="Basic residues" evidence="1">
    <location>
        <begin position="133"/>
        <end position="145"/>
    </location>
</feature>
<feature type="region of interest" description="Disordered" evidence="1">
    <location>
        <begin position="107"/>
        <end position="152"/>
    </location>
</feature>
<organism evidence="2 3">
    <name type="scientific">Mucor flavus</name>
    <dbReference type="NCBI Taxonomy" id="439312"/>
    <lineage>
        <taxon>Eukaryota</taxon>
        <taxon>Fungi</taxon>
        <taxon>Fungi incertae sedis</taxon>
        <taxon>Mucoromycota</taxon>
        <taxon>Mucoromycotina</taxon>
        <taxon>Mucoromycetes</taxon>
        <taxon>Mucorales</taxon>
        <taxon>Mucorineae</taxon>
        <taxon>Mucoraceae</taxon>
        <taxon>Mucor</taxon>
    </lineage>
</organism>
<feature type="compositionally biased region" description="Polar residues" evidence="1">
    <location>
        <begin position="113"/>
        <end position="130"/>
    </location>
</feature>
<comment type="caution">
    <text evidence="2">The sequence shown here is derived from an EMBL/GenBank/DDBJ whole genome shotgun (WGS) entry which is preliminary data.</text>
</comment>